<dbReference type="OrthoDB" id="10525100at2759"/>
<sequence>MDMVIPGNLNPDQDDNTWAQNIVAALASGVTDDSAHGFVSGKDFVMKESSAHLTLPLPPATSSPAAKKLAKRAVPTWISTCHKDLLSSKAVKPSPAVNPKAALALLKGKAPTVLLPVPPIGPGPSIPPVNAATIYGGVMGMNVAGAKEDIADTITRLDHNQLRLGATIIDLKDALSATDSNAAIGDNALISQMSDVRKYISEVHTAQLSVPDAPTSEDFHTLEKAITTFIQSTEGHFTSFQSVLNAITDRLTFSAPAVTLCTSSIGCAPIGLL</sequence>
<organism evidence="1 2">
    <name type="scientific">Armillaria ostoyae</name>
    <name type="common">Armillaria root rot fungus</name>
    <dbReference type="NCBI Taxonomy" id="47428"/>
    <lineage>
        <taxon>Eukaryota</taxon>
        <taxon>Fungi</taxon>
        <taxon>Dikarya</taxon>
        <taxon>Basidiomycota</taxon>
        <taxon>Agaricomycotina</taxon>
        <taxon>Agaricomycetes</taxon>
        <taxon>Agaricomycetidae</taxon>
        <taxon>Agaricales</taxon>
        <taxon>Marasmiineae</taxon>
        <taxon>Physalacriaceae</taxon>
        <taxon>Armillaria</taxon>
    </lineage>
</organism>
<name>A0A284RZX1_ARMOS</name>
<dbReference type="Proteomes" id="UP000219338">
    <property type="component" value="Unassembled WGS sequence"/>
</dbReference>
<dbReference type="OMA" id="TWISTCH"/>
<accession>A0A284RZX1</accession>
<dbReference type="EMBL" id="FUEG01000023">
    <property type="protein sequence ID" value="SJL14312.1"/>
    <property type="molecule type" value="Genomic_DNA"/>
</dbReference>
<proteinExistence type="predicted"/>
<gene>
    <name evidence="1" type="ORF">ARMOST_17768</name>
</gene>
<reference evidence="2" key="1">
    <citation type="journal article" date="2017" name="Nat. Ecol. Evol.">
        <title>Genome expansion and lineage-specific genetic innovations in the forest pathogenic fungi Armillaria.</title>
        <authorList>
            <person name="Sipos G."/>
            <person name="Prasanna A.N."/>
            <person name="Walter M.C."/>
            <person name="O'Connor E."/>
            <person name="Balint B."/>
            <person name="Krizsan K."/>
            <person name="Kiss B."/>
            <person name="Hess J."/>
            <person name="Varga T."/>
            <person name="Slot J."/>
            <person name="Riley R."/>
            <person name="Boka B."/>
            <person name="Rigling D."/>
            <person name="Barry K."/>
            <person name="Lee J."/>
            <person name="Mihaltcheva S."/>
            <person name="LaButti K."/>
            <person name="Lipzen A."/>
            <person name="Waldron R."/>
            <person name="Moloney N.M."/>
            <person name="Sperisen C."/>
            <person name="Kredics L."/>
            <person name="Vagvoelgyi C."/>
            <person name="Patrignani A."/>
            <person name="Fitzpatrick D."/>
            <person name="Nagy I."/>
            <person name="Doyle S."/>
            <person name="Anderson J.B."/>
            <person name="Grigoriev I.V."/>
            <person name="Gueldener U."/>
            <person name="Muensterkoetter M."/>
            <person name="Nagy L.G."/>
        </authorList>
    </citation>
    <scope>NUCLEOTIDE SEQUENCE [LARGE SCALE GENOMIC DNA]</scope>
    <source>
        <strain evidence="2">C18/9</strain>
    </source>
</reference>
<protein>
    <submittedName>
        <fullName evidence="1">Uncharacterized protein</fullName>
    </submittedName>
</protein>
<evidence type="ECO:0000313" key="2">
    <source>
        <dbReference type="Proteomes" id="UP000219338"/>
    </source>
</evidence>
<keyword evidence="2" id="KW-1185">Reference proteome</keyword>
<dbReference type="AlphaFoldDB" id="A0A284RZX1"/>
<evidence type="ECO:0000313" key="1">
    <source>
        <dbReference type="EMBL" id="SJL14312.1"/>
    </source>
</evidence>